<evidence type="ECO:0000256" key="6">
    <source>
        <dbReference type="ARBA" id="ARBA00022917"/>
    </source>
</evidence>
<evidence type="ECO:0000313" key="16">
    <source>
        <dbReference type="Proteomes" id="UP000321827"/>
    </source>
</evidence>
<feature type="binding site" evidence="11">
    <location>
        <begin position="282"/>
        <end position="284"/>
    </location>
    <ligand>
        <name>ATP</name>
        <dbReference type="ChEBI" id="CHEBI:30616"/>
    </ligand>
</feature>
<dbReference type="InterPro" id="IPR049437">
    <property type="entry name" value="tRNA-synt_1c_C2"/>
</dbReference>
<keyword evidence="5 11" id="KW-0067">ATP-binding</keyword>
<evidence type="ECO:0000313" key="15">
    <source>
        <dbReference type="EMBL" id="GEM88855.1"/>
    </source>
</evidence>
<comment type="subcellular location">
    <subcellularLocation>
        <location evidence="11">Cytoplasm</location>
    </subcellularLocation>
</comment>
<feature type="compositionally biased region" description="Basic and acidic residues" evidence="13">
    <location>
        <begin position="572"/>
        <end position="595"/>
    </location>
</feature>
<dbReference type="HAMAP" id="MF_00126">
    <property type="entry name" value="Gln_tRNA_synth"/>
    <property type="match status" value="1"/>
</dbReference>
<comment type="caution">
    <text evidence="11">Lacks conserved residue(s) required for the propagation of feature annotation.</text>
</comment>
<dbReference type="InterPro" id="IPR018027">
    <property type="entry name" value="Asn/Gln_amidotransferase"/>
</dbReference>
<name>A0A511RGS8_9DEIN</name>
<evidence type="ECO:0000256" key="10">
    <source>
        <dbReference type="ARBA" id="ARBA00048270"/>
    </source>
</evidence>
<dbReference type="InterPro" id="IPR022861">
    <property type="entry name" value="Gln_tRNA_ligase_bac"/>
</dbReference>
<evidence type="ECO:0000256" key="3">
    <source>
        <dbReference type="ARBA" id="ARBA00022598"/>
    </source>
</evidence>
<dbReference type="FunFam" id="1.10.10.410:FF:000001">
    <property type="entry name" value="Aspartyl/glutamyl-tRNA(Asn/Gln) amidotransferase subunit B"/>
    <property type="match status" value="1"/>
</dbReference>
<evidence type="ECO:0000256" key="11">
    <source>
        <dbReference type="HAMAP-Rule" id="MF_00126"/>
    </source>
</evidence>
<dbReference type="Pfam" id="PF00749">
    <property type="entry name" value="tRNA-synt_1c"/>
    <property type="match status" value="1"/>
</dbReference>
<protein>
    <recommendedName>
        <fullName evidence="11">Glutamine--tRNA ligase</fullName>
        <ecNumber evidence="11">6.1.1.18</ecNumber>
    </recommendedName>
    <alternativeName>
        <fullName evidence="11">Glutaminyl-tRNA synthetase</fullName>
        <shortName evidence="11">GlnRS</shortName>
    </alternativeName>
</protein>
<dbReference type="GO" id="GO:0005829">
    <property type="term" value="C:cytosol"/>
    <property type="evidence" value="ECO:0007669"/>
    <property type="project" value="TreeGrafter"/>
</dbReference>
<dbReference type="Gene3D" id="1.10.10.410">
    <property type="match status" value="1"/>
</dbReference>
<dbReference type="FunFam" id="1.10.1160.10:FF:000001">
    <property type="entry name" value="Glutamine--tRNA ligase"/>
    <property type="match status" value="1"/>
</dbReference>
<reference evidence="15 16" key="1">
    <citation type="submission" date="2019-07" db="EMBL/GenBank/DDBJ databases">
        <title>Whole genome shotgun sequence of Oceanithermus desulfurans NBRC 100063.</title>
        <authorList>
            <person name="Hosoyama A."/>
            <person name="Uohara A."/>
            <person name="Ohji S."/>
            <person name="Ichikawa N."/>
        </authorList>
    </citation>
    <scope>NUCLEOTIDE SEQUENCE [LARGE SCALE GENOMIC DNA]</scope>
    <source>
        <strain evidence="15 16">NBRC 100063</strain>
    </source>
</reference>
<dbReference type="InterPro" id="IPR014729">
    <property type="entry name" value="Rossmann-like_a/b/a_fold"/>
</dbReference>
<dbReference type="Gene3D" id="2.40.240.10">
    <property type="entry name" value="Ribosomal Protein L25, Chain P"/>
    <property type="match status" value="2"/>
</dbReference>
<organism evidence="15 16">
    <name type="scientific">Oceanithermus desulfurans NBRC 100063</name>
    <dbReference type="NCBI Taxonomy" id="1227550"/>
    <lineage>
        <taxon>Bacteria</taxon>
        <taxon>Thermotogati</taxon>
        <taxon>Deinococcota</taxon>
        <taxon>Deinococci</taxon>
        <taxon>Thermales</taxon>
        <taxon>Thermaceae</taxon>
        <taxon>Oceanithermus</taxon>
    </lineage>
</organism>
<dbReference type="InterPro" id="IPR050132">
    <property type="entry name" value="Gln/Glu-tRNA_Ligase"/>
</dbReference>
<comment type="caution">
    <text evidence="15">The sequence shown here is derived from an EMBL/GenBank/DDBJ whole genome shotgun (WGS) entry which is preliminary data.</text>
</comment>
<evidence type="ECO:0000256" key="1">
    <source>
        <dbReference type="ARBA" id="ARBA00011123"/>
    </source>
</evidence>
<dbReference type="EMBL" id="BJXN01000002">
    <property type="protein sequence ID" value="GEM88855.1"/>
    <property type="molecule type" value="Genomic_DNA"/>
</dbReference>
<dbReference type="InterPro" id="IPR020059">
    <property type="entry name" value="Glu/Gln-tRNA-synth_Ib_codon-bd"/>
</dbReference>
<evidence type="ECO:0000256" key="2">
    <source>
        <dbReference type="ARBA" id="ARBA00022490"/>
    </source>
</evidence>
<dbReference type="InterPro" id="IPR004514">
    <property type="entry name" value="Gln-tRNA-synth"/>
</dbReference>
<dbReference type="Pfam" id="PF03950">
    <property type="entry name" value="tRNA-synt_1c_C"/>
    <property type="match status" value="1"/>
</dbReference>
<feature type="short sequence motif" description="'HIGH' region" evidence="11">
    <location>
        <begin position="41"/>
        <end position="51"/>
    </location>
</feature>
<dbReference type="Pfam" id="PF02637">
    <property type="entry name" value="GatB_Yqey"/>
    <property type="match status" value="1"/>
</dbReference>
<dbReference type="NCBIfam" id="TIGR00440">
    <property type="entry name" value="glnS"/>
    <property type="match status" value="1"/>
</dbReference>
<dbReference type="EC" id="6.1.1.18" evidence="11"/>
<feature type="binding site" evidence="11">
    <location>
        <position position="219"/>
    </location>
    <ligand>
        <name>L-glutamine</name>
        <dbReference type="ChEBI" id="CHEBI:58359"/>
    </ligand>
</feature>
<dbReference type="InterPro" id="IPR011035">
    <property type="entry name" value="Ribosomal_bL25/Gln-tRNA_synth"/>
</dbReference>
<evidence type="ECO:0000256" key="5">
    <source>
        <dbReference type="ARBA" id="ARBA00022840"/>
    </source>
</evidence>
<dbReference type="GO" id="GO:0006424">
    <property type="term" value="P:glutamyl-tRNA aminoacylation"/>
    <property type="evidence" value="ECO:0007669"/>
    <property type="project" value="UniProtKB-UniRule"/>
</dbReference>
<comment type="catalytic activity">
    <reaction evidence="9">
        <text>L-glutamyl-tRNA(Gln) + L-glutamine + ATP + H2O = L-glutaminyl-tRNA(Gln) + L-glutamate + ADP + phosphate + H(+)</text>
        <dbReference type="Rhea" id="RHEA:17521"/>
        <dbReference type="Rhea" id="RHEA-COMP:9681"/>
        <dbReference type="Rhea" id="RHEA-COMP:9684"/>
        <dbReference type="ChEBI" id="CHEBI:15377"/>
        <dbReference type="ChEBI" id="CHEBI:15378"/>
        <dbReference type="ChEBI" id="CHEBI:29985"/>
        <dbReference type="ChEBI" id="CHEBI:30616"/>
        <dbReference type="ChEBI" id="CHEBI:43474"/>
        <dbReference type="ChEBI" id="CHEBI:58359"/>
        <dbReference type="ChEBI" id="CHEBI:78520"/>
        <dbReference type="ChEBI" id="CHEBI:78521"/>
        <dbReference type="ChEBI" id="CHEBI:456216"/>
    </reaction>
</comment>
<dbReference type="Proteomes" id="UP000321827">
    <property type="component" value="Unassembled WGS sequence"/>
</dbReference>
<dbReference type="SUPFAM" id="SSF52374">
    <property type="entry name" value="Nucleotidylyl transferase"/>
    <property type="match status" value="1"/>
</dbReference>
<comment type="catalytic activity">
    <reaction evidence="8">
        <text>L-aspartyl-tRNA(Asn) + L-glutamine + ATP + H2O = L-asparaginyl-tRNA(Asn) + L-glutamate + ADP + phosphate + 2 H(+)</text>
        <dbReference type="Rhea" id="RHEA:14513"/>
        <dbReference type="Rhea" id="RHEA-COMP:9674"/>
        <dbReference type="Rhea" id="RHEA-COMP:9677"/>
        <dbReference type="ChEBI" id="CHEBI:15377"/>
        <dbReference type="ChEBI" id="CHEBI:15378"/>
        <dbReference type="ChEBI" id="CHEBI:29985"/>
        <dbReference type="ChEBI" id="CHEBI:30616"/>
        <dbReference type="ChEBI" id="CHEBI:43474"/>
        <dbReference type="ChEBI" id="CHEBI:58359"/>
        <dbReference type="ChEBI" id="CHEBI:78515"/>
        <dbReference type="ChEBI" id="CHEBI:78516"/>
        <dbReference type="ChEBI" id="CHEBI:456216"/>
    </reaction>
</comment>
<accession>A0A511RGS8</accession>
<evidence type="ECO:0000256" key="4">
    <source>
        <dbReference type="ARBA" id="ARBA00022741"/>
    </source>
</evidence>
<comment type="similarity">
    <text evidence="11 12">Belongs to the class-I aminoacyl-tRNA synthetase family.</text>
</comment>
<sequence>MPASRIPPDSERLVPPNFITEIIDEDLRSGRYETIVTRFPPEPNGFPHIGHAIASFIDCGIARDYRGRCHLRMDDTNPLTEEMRYVEAIRRDMAWLGWDWGEHFYFASDYFDRLYEMAEQLIKEGKAYVDSLSEEEIRAYRGTVEKPGRPSPYRDRPVEENLDLFRRMAAGEFEEGAHVLRAKIDMSAPNMKLRDPILYRILKAEHYRTGGRWKVYPMYDFAHPLSDYIEGVTHSLCSSEFIDNRAVYDWLVENLAGKCGLPEWPRPKQIEFGRRSLEYTVVSKRKLIQLVERGLVDGWDDPRLPTLAGLRRRGVRPQALVAFARKVGISRTDRTVDIALLEWAIRDDLNPIAPRVMAVTEPLRLVLTNYPEGKVEELEAPYFPPDVGKPGRRKVPFGRELWVERSDFALEPPKGWKRLVVGGHTRLRHAYVVRIDEAVTNDAGEVVELRGVYLPDTLGQNPEGVKVKGAVHWVAAAGAVPAEFRLYDRLFKVPFPDAGEGSFLDHYNPGSLRVLQGYVEPSVTADDPETRYQFERLGYFWRDPELGRGEKPVFNRIITLKDTWKKAGAQKQEAKREPRPAKKTRPEDKAAALGPEEREVYQRCRHLGVGEAEALQIARDERLRTYLEDCSAFGPPALAAPWVVHVLGRAIRAGEAPVEPQALMALLAELEKGAFDRRVAKQALEETLASGGDPLERARALARDQLSAEALAALVRQVLAAHPDEVAAYRAGKRGLMGFFVGQVMRASAGRADPKRVQSVLSQQLDRGSA</sequence>
<keyword evidence="2 11" id="KW-0963">Cytoplasm</keyword>
<dbReference type="InterPro" id="IPR000924">
    <property type="entry name" value="Glu/Gln-tRNA-synth"/>
</dbReference>
<dbReference type="InterPro" id="IPR003789">
    <property type="entry name" value="Asn/Gln_tRNA_amidoTrase-B-like"/>
</dbReference>
<comment type="subunit">
    <text evidence="1">Heterotrimer of A, B and C subunits.</text>
</comment>
<dbReference type="SUPFAM" id="SSF89095">
    <property type="entry name" value="GatB/YqeY motif"/>
    <property type="match status" value="1"/>
</dbReference>
<dbReference type="SUPFAM" id="SSF50715">
    <property type="entry name" value="Ribosomal protein L25-like"/>
    <property type="match status" value="1"/>
</dbReference>
<gene>
    <name evidence="11 15" type="primary">glnS</name>
    <name evidence="15" type="ORF">ODE01S_02890</name>
</gene>
<feature type="binding site" evidence="11">
    <location>
        <position position="74"/>
    </location>
    <ligand>
        <name>L-glutamine</name>
        <dbReference type="ChEBI" id="CHEBI:58359"/>
    </ligand>
</feature>
<dbReference type="RefSeq" id="WP_147145090.1">
    <property type="nucleotide sequence ID" value="NZ_BJXN01000002.1"/>
</dbReference>
<comment type="subunit">
    <text evidence="11">Monomer.</text>
</comment>
<dbReference type="PROSITE" id="PS00178">
    <property type="entry name" value="AA_TRNA_LIGASE_I"/>
    <property type="match status" value="1"/>
</dbReference>
<dbReference type="GO" id="GO:0050566">
    <property type="term" value="F:asparaginyl-tRNA synthase (glutamine-hydrolyzing) activity"/>
    <property type="evidence" value="ECO:0007669"/>
    <property type="project" value="RHEA"/>
</dbReference>
<dbReference type="PANTHER" id="PTHR43097:SF5">
    <property type="entry name" value="GLUTAMATE--TRNA LIGASE"/>
    <property type="match status" value="1"/>
</dbReference>
<keyword evidence="4 11" id="KW-0547">Nucleotide-binding</keyword>
<keyword evidence="3 11" id="KW-0436">Ligase</keyword>
<dbReference type="NCBIfam" id="NF011291">
    <property type="entry name" value="PRK14703.1"/>
    <property type="match status" value="1"/>
</dbReference>
<dbReference type="FunFam" id="3.40.50.620:FF:000037">
    <property type="entry name" value="Glutamine--tRNA ligase cytoplasmic"/>
    <property type="match status" value="1"/>
</dbReference>
<evidence type="ECO:0000256" key="7">
    <source>
        <dbReference type="ARBA" id="ARBA00023146"/>
    </source>
</evidence>
<dbReference type="GO" id="GO:0050567">
    <property type="term" value="F:glutaminyl-tRNA synthase (glutamine-hydrolyzing) activity"/>
    <property type="evidence" value="ECO:0007669"/>
    <property type="project" value="RHEA"/>
</dbReference>
<dbReference type="InterPro" id="IPR020058">
    <property type="entry name" value="Glu/Gln-tRNA-synth_Ib_cat-dom"/>
</dbReference>
<feature type="region of interest" description="Disordered" evidence="13">
    <location>
        <begin position="568"/>
        <end position="595"/>
    </location>
</feature>
<evidence type="ECO:0000259" key="14">
    <source>
        <dbReference type="SMART" id="SM00845"/>
    </source>
</evidence>
<dbReference type="Pfam" id="PF20974">
    <property type="entry name" value="tRNA-synt_1c_C2"/>
    <property type="match status" value="1"/>
</dbReference>
<proteinExistence type="inferred from homology"/>
<dbReference type="InterPro" id="IPR023168">
    <property type="entry name" value="GatB_Yqey_C_2"/>
</dbReference>
<dbReference type="GO" id="GO:0006425">
    <property type="term" value="P:glutaminyl-tRNA aminoacylation"/>
    <property type="evidence" value="ECO:0007669"/>
    <property type="project" value="UniProtKB-UniRule"/>
</dbReference>
<keyword evidence="6 11" id="KW-0648">Protein biosynthesis</keyword>
<comment type="catalytic activity">
    <reaction evidence="10 11">
        <text>tRNA(Gln) + L-glutamine + ATP = L-glutaminyl-tRNA(Gln) + AMP + diphosphate</text>
        <dbReference type="Rhea" id="RHEA:20121"/>
        <dbReference type="Rhea" id="RHEA-COMP:9662"/>
        <dbReference type="Rhea" id="RHEA-COMP:9681"/>
        <dbReference type="ChEBI" id="CHEBI:30616"/>
        <dbReference type="ChEBI" id="CHEBI:33019"/>
        <dbReference type="ChEBI" id="CHEBI:58359"/>
        <dbReference type="ChEBI" id="CHEBI:78442"/>
        <dbReference type="ChEBI" id="CHEBI:78521"/>
        <dbReference type="ChEBI" id="CHEBI:456215"/>
        <dbReference type="EC" id="6.1.1.18"/>
    </reaction>
</comment>
<dbReference type="FunFam" id="3.90.800.10:FF:000001">
    <property type="entry name" value="Glutamine--tRNA ligase"/>
    <property type="match status" value="1"/>
</dbReference>
<dbReference type="AlphaFoldDB" id="A0A511RGS8"/>
<dbReference type="InterPro" id="IPR001412">
    <property type="entry name" value="aa-tRNA-synth_I_CS"/>
</dbReference>
<feature type="binding site" evidence="11">
    <location>
        <begin position="42"/>
        <end position="44"/>
    </location>
    <ligand>
        <name>ATP</name>
        <dbReference type="ChEBI" id="CHEBI:30616"/>
    </ligand>
</feature>
<dbReference type="GO" id="GO:0004819">
    <property type="term" value="F:glutamine-tRNA ligase activity"/>
    <property type="evidence" value="ECO:0007669"/>
    <property type="project" value="UniProtKB-UniRule"/>
</dbReference>
<evidence type="ECO:0000256" key="9">
    <source>
        <dbReference type="ARBA" id="ARBA00047913"/>
    </source>
</evidence>
<dbReference type="PRINTS" id="PR00987">
    <property type="entry name" value="TRNASYNTHGLU"/>
</dbReference>
<evidence type="ECO:0000256" key="13">
    <source>
        <dbReference type="SAM" id="MobiDB-lite"/>
    </source>
</evidence>
<evidence type="ECO:0000256" key="8">
    <source>
        <dbReference type="ARBA" id="ARBA00047380"/>
    </source>
</evidence>
<keyword evidence="7 11" id="KW-0030">Aminoacyl-tRNA synthetase</keyword>
<evidence type="ECO:0000256" key="12">
    <source>
        <dbReference type="RuleBase" id="RU363037"/>
    </source>
</evidence>
<dbReference type="GO" id="GO:0005524">
    <property type="term" value="F:ATP binding"/>
    <property type="evidence" value="ECO:0007669"/>
    <property type="project" value="UniProtKB-UniRule"/>
</dbReference>
<dbReference type="Gene3D" id="3.40.50.620">
    <property type="entry name" value="HUPs"/>
    <property type="match status" value="1"/>
</dbReference>
<dbReference type="SMART" id="SM00845">
    <property type="entry name" value="GatB_Yqey"/>
    <property type="match status" value="1"/>
</dbReference>
<feature type="domain" description="Asn/Gln amidotransferase" evidence="14">
    <location>
        <begin position="625"/>
        <end position="765"/>
    </location>
</feature>
<dbReference type="OrthoDB" id="9801560at2"/>
<dbReference type="InterPro" id="IPR020056">
    <property type="entry name" value="Rbsml_bL25/Gln-tRNA_synth_N"/>
</dbReference>
<dbReference type="PANTHER" id="PTHR43097">
    <property type="entry name" value="GLUTAMINE-TRNA LIGASE"/>
    <property type="match status" value="1"/>
</dbReference>